<keyword evidence="5" id="KW-1185">Reference proteome</keyword>
<evidence type="ECO:0000256" key="1">
    <source>
        <dbReference type="ARBA" id="ARBA00006484"/>
    </source>
</evidence>
<dbReference type="EMBL" id="ML738609">
    <property type="protein sequence ID" value="KAE8164273.1"/>
    <property type="molecule type" value="Genomic_DNA"/>
</dbReference>
<evidence type="ECO:0000256" key="3">
    <source>
        <dbReference type="ARBA" id="ARBA00023002"/>
    </source>
</evidence>
<dbReference type="PRINTS" id="PR00081">
    <property type="entry name" value="GDHRDH"/>
</dbReference>
<dbReference type="AlphaFoldDB" id="A0A5N6V0K8"/>
<dbReference type="GO" id="GO:0016616">
    <property type="term" value="F:oxidoreductase activity, acting on the CH-OH group of donors, NAD or NADP as acceptor"/>
    <property type="evidence" value="ECO:0007669"/>
    <property type="project" value="InterPro"/>
</dbReference>
<dbReference type="InterPro" id="IPR036291">
    <property type="entry name" value="NAD(P)-bd_dom_sf"/>
</dbReference>
<dbReference type="InterPro" id="IPR002347">
    <property type="entry name" value="SDR_fam"/>
</dbReference>
<evidence type="ECO:0000313" key="4">
    <source>
        <dbReference type="EMBL" id="KAE8164273.1"/>
    </source>
</evidence>
<comment type="similarity">
    <text evidence="1">Belongs to the short-chain dehydrogenases/reductases (SDR) family.</text>
</comment>
<evidence type="ECO:0000313" key="5">
    <source>
        <dbReference type="Proteomes" id="UP000326950"/>
    </source>
</evidence>
<reference evidence="4 5" key="1">
    <citation type="submission" date="2019-04" db="EMBL/GenBank/DDBJ databases">
        <title>Friends and foes A comparative genomics study of 23 Aspergillus species from section Flavi.</title>
        <authorList>
            <consortium name="DOE Joint Genome Institute"/>
            <person name="Kjaerbolling I."/>
            <person name="Vesth T."/>
            <person name="Frisvad J.C."/>
            <person name="Nybo J.L."/>
            <person name="Theobald S."/>
            <person name="Kildgaard S."/>
            <person name="Isbrandt T."/>
            <person name="Kuo A."/>
            <person name="Sato A."/>
            <person name="Lyhne E.K."/>
            <person name="Kogle M.E."/>
            <person name="Wiebenga A."/>
            <person name="Kun R.S."/>
            <person name="Lubbers R.J."/>
            <person name="Makela M.R."/>
            <person name="Barry K."/>
            <person name="Chovatia M."/>
            <person name="Clum A."/>
            <person name="Daum C."/>
            <person name="Haridas S."/>
            <person name="He G."/>
            <person name="LaButti K."/>
            <person name="Lipzen A."/>
            <person name="Mondo S."/>
            <person name="Riley R."/>
            <person name="Salamov A."/>
            <person name="Simmons B.A."/>
            <person name="Magnuson J.K."/>
            <person name="Henrissat B."/>
            <person name="Mortensen U.H."/>
            <person name="Larsen T.O."/>
            <person name="Devries R.P."/>
            <person name="Grigoriev I.V."/>
            <person name="Machida M."/>
            <person name="Baker S.E."/>
            <person name="Andersen M.R."/>
        </authorList>
    </citation>
    <scope>NUCLEOTIDE SEQUENCE [LARGE SCALE GENOMIC DNA]</scope>
    <source>
        <strain evidence="4 5">CBS 117626</strain>
    </source>
</reference>
<protein>
    <recommendedName>
        <fullName evidence="6">Short chain dehydrogenase family protein</fullName>
    </recommendedName>
</protein>
<keyword evidence="2" id="KW-0521">NADP</keyword>
<dbReference type="OrthoDB" id="191139at2759"/>
<dbReference type="SUPFAM" id="SSF51735">
    <property type="entry name" value="NAD(P)-binding Rossmann-fold domains"/>
    <property type="match status" value="1"/>
</dbReference>
<dbReference type="PANTHER" id="PTHR43963:SF6">
    <property type="entry name" value="CHAIN DEHYDROGENASE FAMILY PROTEIN, PUTATIVE (AFU_ORTHOLOGUE AFUA_3G15350)-RELATED"/>
    <property type="match status" value="1"/>
</dbReference>
<dbReference type="InterPro" id="IPR045313">
    <property type="entry name" value="CBR1-like"/>
</dbReference>
<gene>
    <name evidence="4" type="ORF">BDV40DRAFT_298534</name>
</gene>
<evidence type="ECO:0008006" key="6">
    <source>
        <dbReference type="Google" id="ProtNLM"/>
    </source>
</evidence>
<dbReference type="Gene3D" id="3.40.50.720">
    <property type="entry name" value="NAD(P)-binding Rossmann-like Domain"/>
    <property type="match status" value="1"/>
</dbReference>
<organism evidence="4 5">
    <name type="scientific">Aspergillus tamarii</name>
    <dbReference type="NCBI Taxonomy" id="41984"/>
    <lineage>
        <taxon>Eukaryota</taxon>
        <taxon>Fungi</taxon>
        <taxon>Dikarya</taxon>
        <taxon>Ascomycota</taxon>
        <taxon>Pezizomycotina</taxon>
        <taxon>Eurotiomycetes</taxon>
        <taxon>Eurotiomycetidae</taxon>
        <taxon>Eurotiales</taxon>
        <taxon>Aspergillaceae</taxon>
        <taxon>Aspergillus</taxon>
        <taxon>Aspergillus subgen. Circumdati</taxon>
    </lineage>
</organism>
<dbReference type="CDD" id="cd05324">
    <property type="entry name" value="carb_red_PTCR-like_SDR_c"/>
    <property type="match status" value="1"/>
</dbReference>
<evidence type="ECO:0000256" key="2">
    <source>
        <dbReference type="ARBA" id="ARBA00022857"/>
    </source>
</evidence>
<dbReference type="Proteomes" id="UP000326950">
    <property type="component" value="Unassembled WGS sequence"/>
</dbReference>
<dbReference type="Pfam" id="PF00106">
    <property type="entry name" value="adh_short"/>
    <property type="match status" value="1"/>
</dbReference>
<dbReference type="PANTHER" id="PTHR43963">
    <property type="entry name" value="CARBONYL REDUCTASE 1-RELATED"/>
    <property type="match status" value="1"/>
</dbReference>
<sequence>MIIALVTGANSGIGEAVARQLARQPDHHVILTARNLEAGEKVAAAIVEEGYSASAVHLDLSSDVSISAVTKHIQEVYGKLDILVNNAGTAIDHRTDLSVRENLSMTFDTNVFGTAVLTDALLGLLRQSTAPRVVFVSSSLGSLALSKDENWRHNHITWKSYKGSKAAVNMLVLHYSSALRDANGLVNSVCPGLVKTKLNGYADDGVTPEVGAQRIVELALVGADGPTATFSDRDGSIPW</sequence>
<keyword evidence="3" id="KW-0560">Oxidoreductase</keyword>
<accession>A0A5N6V0K8</accession>
<proteinExistence type="inferred from homology"/>
<name>A0A5N6V0K8_ASPTM</name>